<evidence type="ECO:0000256" key="4">
    <source>
        <dbReference type="SAM" id="Phobius"/>
    </source>
</evidence>
<proteinExistence type="predicted"/>
<dbReference type="PROSITE" id="PS50041">
    <property type="entry name" value="C_TYPE_LECTIN_2"/>
    <property type="match status" value="1"/>
</dbReference>
<reference evidence="6" key="1">
    <citation type="submission" date="2025-08" db="UniProtKB">
        <authorList>
            <consortium name="Ensembl"/>
        </authorList>
    </citation>
    <scope>IDENTIFICATION</scope>
</reference>
<dbReference type="InterPro" id="IPR051379">
    <property type="entry name" value="C-type_Lectin_Receptor_IMM"/>
</dbReference>
<dbReference type="Proteomes" id="UP000694389">
    <property type="component" value="Unassembled WGS sequence"/>
</dbReference>
<keyword evidence="3" id="KW-0175">Coiled coil</keyword>
<dbReference type="Pfam" id="PF00059">
    <property type="entry name" value="Lectin_C"/>
    <property type="match status" value="1"/>
</dbReference>
<dbReference type="GO" id="GO:0030246">
    <property type="term" value="F:carbohydrate binding"/>
    <property type="evidence" value="ECO:0007669"/>
    <property type="project" value="UniProtKB-KW"/>
</dbReference>
<dbReference type="Gene3D" id="3.10.100.10">
    <property type="entry name" value="Mannose-Binding Protein A, subunit A"/>
    <property type="match status" value="1"/>
</dbReference>
<dbReference type="PANTHER" id="PTHR46746:SF9">
    <property type="entry name" value="CD209 ANTIGEN-LIKE PROTEIN C-LIKE"/>
    <property type="match status" value="1"/>
</dbReference>
<protein>
    <recommendedName>
        <fullName evidence="5">C-type lectin domain-containing protein</fullName>
    </recommendedName>
</protein>
<accession>A0A8C4H4D0</accession>
<evidence type="ECO:0000256" key="2">
    <source>
        <dbReference type="ARBA" id="ARBA00023157"/>
    </source>
</evidence>
<keyword evidence="1" id="KW-0430">Lectin</keyword>
<keyword evidence="2" id="KW-1015">Disulfide bond</keyword>
<keyword evidence="7" id="KW-1185">Reference proteome</keyword>
<evidence type="ECO:0000259" key="5">
    <source>
        <dbReference type="PROSITE" id="PS50041"/>
    </source>
</evidence>
<keyword evidence="4" id="KW-0472">Membrane</keyword>
<organism evidence="6 7">
    <name type="scientific">Dicentrarchus labrax</name>
    <name type="common">European seabass</name>
    <name type="synonym">Morone labrax</name>
    <dbReference type="NCBI Taxonomy" id="13489"/>
    <lineage>
        <taxon>Eukaryota</taxon>
        <taxon>Metazoa</taxon>
        <taxon>Chordata</taxon>
        <taxon>Craniata</taxon>
        <taxon>Vertebrata</taxon>
        <taxon>Euteleostomi</taxon>
        <taxon>Actinopterygii</taxon>
        <taxon>Neopterygii</taxon>
        <taxon>Teleostei</taxon>
        <taxon>Neoteleostei</taxon>
        <taxon>Acanthomorphata</taxon>
        <taxon>Eupercaria</taxon>
        <taxon>Moronidae</taxon>
        <taxon>Dicentrarchus</taxon>
    </lineage>
</organism>
<keyword evidence="4" id="KW-0812">Transmembrane</keyword>
<keyword evidence="4" id="KW-1133">Transmembrane helix</keyword>
<dbReference type="Ensembl" id="ENSDLAT00005039304.2">
    <property type="protein sequence ID" value="ENSDLAP00005036831.2"/>
    <property type="gene ID" value="ENSDLAG00005016416.2"/>
</dbReference>
<dbReference type="AlphaFoldDB" id="A0A8C4H4D0"/>
<evidence type="ECO:0000256" key="1">
    <source>
        <dbReference type="ARBA" id="ARBA00022734"/>
    </source>
</evidence>
<evidence type="ECO:0000256" key="3">
    <source>
        <dbReference type="SAM" id="Coils"/>
    </source>
</evidence>
<evidence type="ECO:0000313" key="6">
    <source>
        <dbReference type="Ensembl" id="ENSDLAP00005036831.2"/>
    </source>
</evidence>
<sequence>MDNDEIYTHPHQKRQLVTRNTIHTVGQHITISNRWFNRVTVKRIDMADYVNATAEEGRNSSEKRENCQSGWSKVFLVVGVSFGLLCIVQSALNVSLRLQGIGFCNNSDLICSTNITMMSALLREKDQLEKENRELQVDNNNQARENDVLNDKLREYENYIKELLKERLSETEVTNLQSCPQEWYQYTSSCYWLSPVKMTWWQAKKDCEAKGAHLVILNDDNEECVLITKGRSDVWIGLKAKKRHQKWTWTWVDGTSPTSYHHLPDAQHFPCAYSANNQFVYWASDTCNSQHYWMCEKELK</sequence>
<dbReference type="InterPro" id="IPR016186">
    <property type="entry name" value="C-type_lectin-like/link_sf"/>
</dbReference>
<dbReference type="InterPro" id="IPR001304">
    <property type="entry name" value="C-type_lectin-like"/>
</dbReference>
<reference evidence="6" key="2">
    <citation type="submission" date="2025-09" db="UniProtKB">
        <authorList>
            <consortium name="Ensembl"/>
        </authorList>
    </citation>
    <scope>IDENTIFICATION</scope>
</reference>
<name>A0A8C4H4D0_DICLA</name>
<dbReference type="SUPFAM" id="SSF56436">
    <property type="entry name" value="C-type lectin-like"/>
    <property type="match status" value="1"/>
</dbReference>
<dbReference type="PANTHER" id="PTHR46746">
    <property type="entry name" value="KILLER CELL LECTIN-LIKE RECEPTOR SUBFAMILY F MEMBER 2"/>
    <property type="match status" value="1"/>
</dbReference>
<dbReference type="SMART" id="SM00034">
    <property type="entry name" value="CLECT"/>
    <property type="match status" value="1"/>
</dbReference>
<feature type="domain" description="C-type lectin" evidence="5">
    <location>
        <begin position="186"/>
        <end position="296"/>
    </location>
</feature>
<feature type="transmembrane region" description="Helical" evidence="4">
    <location>
        <begin position="74"/>
        <end position="92"/>
    </location>
</feature>
<evidence type="ECO:0000313" key="7">
    <source>
        <dbReference type="Proteomes" id="UP000694389"/>
    </source>
</evidence>
<dbReference type="InterPro" id="IPR016187">
    <property type="entry name" value="CTDL_fold"/>
</dbReference>
<dbReference type="GeneTree" id="ENSGT00940000174998"/>
<feature type="coiled-coil region" evidence="3">
    <location>
        <begin position="118"/>
        <end position="166"/>
    </location>
</feature>